<gene>
    <name evidence="4" type="ORF">DWX18_01640</name>
</gene>
<evidence type="ECO:0000256" key="2">
    <source>
        <dbReference type="SAM" id="Coils"/>
    </source>
</evidence>
<dbReference type="SUPFAM" id="SSF52540">
    <property type="entry name" value="P-loop containing nucleoside triphosphate hydrolases"/>
    <property type="match status" value="2"/>
</dbReference>
<dbReference type="InterPro" id="IPR001650">
    <property type="entry name" value="Helicase_C-like"/>
</dbReference>
<dbReference type="SMART" id="SM00490">
    <property type="entry name" value="HELICc"/>
    <property type="match status" value="1"/>
</dbReference>
<sequence>MNQEHLLEMLRARLPRDPILLESFLRYQAAHFDEDWDSLIQHFTTHRGEVKPLVQVVQFETDVSAFVAASPFEAAHDLLTYTQTFGQAGLNKLPQLSTNEKALVIEVALFNLATRFQLLDQEGAYQSISVSSLLEKGRAANLVNVYRVANNLSDRISRDIEQFLLSYEPEAEAVKPKVIEEEKEVIGPEPLQEITFREEGFIMIASLDEDLSQLDFRTGQTEHLPAYEKLNLTQKFEILSHFDQVRNDLPKLPNLRRGDFDHEMEMTPIYEGDTLLTYLEADGTVYKLQRPLTIQEEALLGEIGQTILTENTEKLTSLGIDLTSFDENQRGILLDAAGRFRLENADLALLGGYPKATVTQLALATELLQMGLSHDKVEFFLTSQLDLEDLRPVAYGFLHEDLSLEEARTFEAEKQETPDLVFKYWRDTFIQTEAEMSIPQPPPNNPIIQEALERFPLDSMVTYKGQDFKVIAIEESGVNDLIRIELQNDFTDLIEQNPVLFLRTLDEITQALHVPSVEEKEEMEQTSQELDLFSFMDMEEQKEPVSQVMMTAKPVNAIEEKVPESIEMETDSEVADVVETIPTVDFHFPEDLTDFYPKTARDKVETNIAAIRLVKTLEAEQRQATPSEQELLAKYVGWGGLANDFFDDYNPKFSKEREELKNLVSDKEYSDMKQSSLTAYYTNPALIRQIWDKLERDGFKGGKILDPSMGTGNFFAAMPKHLREKSELYGVELDTITGAIAKHLHPNAHIEVKGFETVAFNDNSFDLVISNVPFANIRIADNKYDKPYMIHDYFVKKSLDLVHDGGQVTIISSTGTMDKRTENILQDIRETTEFLGGVRLPDTAFKAIAGTNVTTDMLFFQKHFDKGYVAADLAFSGSVRYDKDDRIWLNPYFDGEYNRQVLGTYEVRNFNGGTLSVKGSSDNLIGDVQTAMEQVKAPRMVDASEIIINPDVLAKLVIDTSIPPEMRENLGQYSFGYQDSTVYYRDNKGIRVGTKTEEISYYVDEDGNFKAWDSKHSQKQIDRFNALEVTDSTALDVYVTEETAKRGQFKGYFKKTVFYEAPLSDKEVARIKGMVDIRNTYQEVIAIQRYYDYDKEKFNQLLGKLNHVYDSFVKRYGYLNSAVNRNLFDSDDKYSLLASLEDESLDPNGKTIIYTKSLAFEKALVRPEREVTEVTSALDALNSSLADGRGVDLDYMMSIYHTDSKATLIEELGDAIIPDPERYLQNGEVVYVSRQDFLSGDVVTKLEIVDLLIKQENSDFPWQHYQALLEEVRPQRVTLADIDYRIGSRWIHLAVYGKFAQETFMGKAYELSGQEVATVLEVSPLDGTISYQSKFAYTYSTATDRSLGVSGSRYDSGRKIFENLLNSNQPTVTKQIVEGDKKKNVTDVEKTTVLRAKENQIQELFQDFVARYPEVQQMIEDTYNGLYNRTVSKVYDGSHLAIDGLAQNISLRPHQKNAIQRIVEEKRALLAHEVGSGKTLTMLGAGFKLKELGMVHKPLYVVPSSLTAQFGQEIMKFFPTKKVYVTTKKDFAKAKRKQFVSRIITGDYDAIVIGDSQFEKIPMSREKQVTYIHDKLEQLREIKLESDSDYTVKEAERSIKGLEHQLEELQKLERDTFIEFENLGIDFVFVDEAHHFKNIRPITGLGNVAGITNTTSKKNVDMEMKVRQVQAEHGDRNVVFATGTPVSNSISELYTMMNYIQPDVLERYQVSNFDSWVGAFGNIENSMELAPTGDKYQPKKRFKKFVNLPELMRIYKETADIQTSDMLDLPVPEVKIIAVESELTQAQKYYLEELVERSDAIKSGGVDPSVDNMLKITGEARKLAIDMRLIDPAYTLSDNQKILQVVDNVERIYREGAGDKATQMIFSDIGTPKSKEEGFDVYNELKDLLVDRGIPKDQIAFVHDANTDEKKNSLSRKVNSGEVRILMASTEKGGTGLNVQSRMKAVHHLDVPWRPSDIQQRNGRLIRQGNLHQNVEIYHYITKGSFDNYLWATQENKLRYIKQIMTSKEPIRAAEDIDEQTMTASDFKALATGNPYLKLKMELENELTVLENQKRAFNRSKDEYRHTVSYCEKYLPIMEKRLSQYDKDIAQSLATKHLDFVMRFDNQAMDNRAEAGDYLRKLITYNRSETKEVRTLATFRGFDLKMTTRGPSEPLPETISLMIVGDNQYTVALDLKSDVGTIQRINNAIDHIIDDQEKTEEMVKNLKDKLQVAKVEVEKVFPKEEDYQLVKAKYDVLAPLVEQEAEIEEIDVALAKFNEGTQHQKQQQIALEI</sequence>
<dbReference type="InterPro" id="IPR052933">
    <property type="entry name" value="DNA_Protect_Modify"/>
</dbReference>
<evidence type="ECO:0000313" key="4">
    <source>
        <dbReference type="EMBL" id="RGT62825.1"/>
    </source>
</evidence>
<dbReference type="GO" id="GO:0009432">
    <property type="term" value="P:SOS response"/>
    <property type="evidence" value="ECO:0007669"/>
    <property type="project" value="UniProtKB-KW"/>
</dbReference>
<dbReference type="GO" id="GO:0032259">
    <property type="term" value="P:methylation"/>
    <property type="evidence" value="ECO:0007669"/>
    <property type="project" value="UniProtKB-KW"/>
</dbReference>
<comment type="caution">
    <text evidence="4">The sequence shown here is derived from an EMBL/GenBank/DDBJ whole genome shotgun (WGS) entry which is preliminary data.</text>
</comment>
<dbReference type="Gene3D" id="3.40.50.150">
    <property type="entry name" value="Vaccinia Virus protein VP39"/>
    <property type="match status" value="1"/>
</dbReference>
<dbReference type="PANTHER" id="PTHR41313">
    <property type="entry name" value="ADENINE-SPECIFIC METHYLTRANSFERASE"/>
    <property type="match status" value="1"/>
</dbReference>
<dbReference type="SUPFAM" id="SSF53335">
    <property type="entry name" value="S-adenosyl-L-methionine-dependent methyltransferases"/>
    <property type="match status" value="1"/>
</dbReference>
<dbReference type="EMBL" id="QRWZ01000001">
    <property type="protein sequence ID" value="RGT62825.1"/>
    <property type="molecule type" value="Genomic_DNA"/>
</dbReference>
<dbReference type="PANTHER" id="PTHR41313:SF1">
    <property type="entry name" value="DNA METHYLASE ADENINE-SPECIFIC DOMAIN-CONTAINING PROTEIN"/>
    <property type="match status" value="1"/>
</dbReference>
<reference evidence="4 5" key="1">
    <citation type="submission" date="2018-08" db="EMBL/GenBank/DDBJ databases">
        <title>A genome reference for cultivated species of the human gut microbiota.</title>
        <authorList>
            <person name="Zou Y."/>
            <person name="Xue W."/>
            <person name="Luo G."/>
        </authorList>
    </citation>
    <scope>NUCLEOTIDE SEQUENCE [LARGE SCALE GENOMIC DNA]</scope>
    <source>
        <strain evidence="4 5">AF18-38</strain>
    </source>
</reference>
<keyword evidence="4" id="KW-0489">Methyltransferase</keyword>
<organism evidence="4 5">
    <name type="scientific">Streptococcus anginosus</name>
    <dbReference type="NCBI Taxonomy" id="1328"/>
    <lineage>
        <taxon>Bacteria</taxon>
        <taxon>Bacillati</taxon>
        <taxon>Bacillota</taxon>
        <taxon>Bacilli</taxon>
        <taxon>Lactobacillales</taxon>
        <taxon>Streptococcaceae</taxon>
        <taxon>Streptococcus</taxon>
        <taxon>Streptococcus anginosus group</taxon>
    </lineage>
</organism>
<dbReference type="GO" id="GO:0005524">
    <property type="term" value="F:ATP binding"/>
    <property type="evidence" value="ECO:0007669"/>
    <property type="project" value="InterPro"/>
</dbReference>
<dbReference type="InterPro" id="IPR000330">
    <property type="entry name" value="SNF2_N"/>
</dbReference>
<dbReference type="Pfam" id="PF00271">
    <property type="entry name" value="Helicase_C"/>
    <property type="match status" value="1"/>
</dbReference>
<dbReference type="InterPro" id="IPR003356">
    <property type="entry name" value="DNA_methylase_A-5"/>
</dbReference>
<dbReference type="InterPro" id="IPR014001">
    <property type="entry name" value="Helicase_ATP-bd"/>
</dbReference>
<dbReference type="Pfam" id="PF04851">
    <property type="entry name" value="ResIII"/>
    <property type="match status" value="1"/>
</dbReference>
<keyword evidence="1" id="KW-0227">DNA damage</keyword>
<keyword evidence="1" id="KW-0742">SOS response</keyword>
<protein>
    <submittedName>
        <fullName evidence="4">Methyltransferase domain-containing protein</fullName>
    </submittedName>
</protein>
<evidence type="ECO:0000256" key="1">
    <source>
        <dbReference type="ARBA" id="ARBA00023236"/>
    </source>
</evidence>
<accession>A0A412PQV0</accession>
<dbReference type="GO" id="GO:0016787">
    <property type="term" value="F:hydrolase activity"/>
    <property type="evidence" value="ECO:0007669"/>
    <property type="project" value="InterPro"/>
</dbReference>
<dbReference type="PROSITE" id="PS51194">
    <property type="entry name" value="HELICASE_CTER"/>
    <property type="match status" value="1"/>
</dbReference>
<dbReference type="GO" id="GO:0008170">
    <property type="term" value="F:N-methyltransferase activity"/>
    <property type="evidence" value="ECO:0007669"/>
    <property type="project" value="InterPro"/>
</dbReference>
<dbReference type="InterPro" id="IPR027417">
    <property type="entry name" value="P-loop_NTPase"/>
</dbReference>
<evidence type="ECO:0000313" key="5">
    <source>
        <dbReference type="Proteomes" id="UP000284046"/>
    </source>
</evidence>
<keyword evidence="4" id="KW-0808">Transferase</keyword>
<keyword evidence="2" id="KW-0175">Coiled coil</keyword>
<dbReference type="InterPro" id="IPR006935">
    <property type="entry name" value="Helicase/UvrB_N"/>
</dbReference>
<dbReference type="GO" id="GO:0003677">
    <property type="term" value="F:DNA binding"/>
    <property type="evidence" value="ECO:0007669"/>
    <property type="project" value="InterPro"/>
</dbReference>
<dbReference type="PRINTS" id="PR00507">
    <property type="entry name" value="N12N6MTFRASE"/>
</dbReference>
<evidence type="ECO:0000259" key="3">
    <source>
        <dbReference type="PROSITE" id="PS51194"/>
    </source>
</evidence>
<dbReference type="Gene3D" id="3.40.50.300">
    <property type="entry name" value="P-loop containing nucleotide triphosphate hydrolases"/>
    <property type="match status" value="2"/>
</dbReference>
<dbReference type="Pfam" id="PF02384">
    <property type="entry name" value="N6_Mtase"/>
    <property type="match status" value="1"/>
</dbReference>
<name>A0A412PQV0_STRAP</name>
<dbReference type="Proteomes" id="UP000284046">
    <property type="component" value="Unassembled WGS sequence"/>
</dbReference>
<dbReference type="Pfam" id="PF00176">
    <property type="entry name" value="SNF2-rel_dom"/>
    <property type="match status" value="1"/>
</dbReference>
<proteinExistence type="predicted"/>
<feature type="coiled-coil region" evidence="2">
    <location>
        <begin position="2189"/>
        <end position="2216"/>
    </location>
</feature>
<dbReference type="SMART" id="SM00487">
    <property type="entry name" value="DEXDc"/>
    <property type="match status" value="1"/>
</dbReference>
<feature type="domain" description="Helicase C-terminal" evidence="3">
    <location>
        <begin position="1848"/>
        <end position="2025"/>
    </location>
</feature>
<dbReference type="InterPro" id="IPR029063">
    <property type="entry name" value="SAM-dependent_MTases_sf"/>
</dbReference>